<reference evidence="2" key="1">
    <citation type="submission" date="2016-10" db="EMBL/GenBank/DDBJ databases">
        <authorList>
            <person name="Varghese N."/>
            <person name="Submissions S."/>
        </authorList>
    </citation>
    <scope>NUCLEOTIDE SEQUENCE [LARGE SCALE GENOMIC DNA]</scope>
    <source>
        <strain evidence="2">CGMCC 1.10121</strain>
    </source>
</reference>
<evidence type="ECO:0000313" key="1">
    <source>
        <dbReference type="EMBL" id="SEO24815.1"/>
    </source>
</evidence>
<gene>
    <name evidence="1" type="ORF">SAMN04487948_101324</name>
</gene>
<protein>
    <submittedName>
        <fullName evidence="1">Uncharacterized protein</fullName>
    </submittedName>
</protein>
<name>A0A1H8N5A3_9EURY</name>
<sequence length="40" mass="4579">MTQNTTRCKAIYCSGGWLELREEENPEGWIATDTPYDVTV</sequence>
<dbReference type="EMBL" id="FODV01000001">
    <property type="protein sequence ID" value="SEO24815.1"/>
    <property type="molecule type" value="Genomic_DNA"/>
</dbReference>
<accession>A0A1H8N5A3</accession>
<dbReference type="Proteomes" id="UP000199126">
    <property type="component" value="Unassembled WGS sequence"/>
</dbReference>
<dbReference type="RefSeq" id="WP_280141148.1">
    <property type="nucleotide sequence ID" value="NZ_FODV01000001.1"/>
</dbReference>
<organism evidence="1 2">
    <name type="scientific">Halogranum amylolyticum</name>
    <dbReference type="NCBI Taxonomy" id="660520"/>
    <lineage>
        <taxon>Archaea</taxon>
        <taxon>Methanobacteriati</taxon>
        <taxon>Methanobacteriota</taxon>
        <taxon>Stenosarchaea group</taxon>
        <taxon>Halobacteria</taxon>
        <taxon>Halobacteriales</taxon>
        <taxon>Haloferacaceae</taxon>
    </lineage>
</organism>
<proteinExistence type="predicted"/>
<evidence type="ECO:0000313" key="2">
    <source>
        <dbReference type="Proteomes" id="UP000199126"/>
    </source>
</evidence>
<dbReference type="AlphaFoldDB" id="A0A1H8N5A3"/>
<keyword evidence="2" id="KW-1185">Reference proteome</keyword>